<dbReference type="EMBL" id="BAAABZ010000095">
    <property type="protein sequence ID" value="GAA0574265.1"/>
    <property type="molecule type" value="Genomic_DNA"/>
</dbReference>
<evidence type="ECO:0000313" key="2">
    <source>
        <dbReference type="EMBL" id="GAA0574265.1"/>
    </source>
</evidence>
<dbReference type="RefSeq" id="WP_346161687.1">
    <property type="nucleotide sequence ID" value="NZ_BAAABZ010000095.1"/>
</dbReference>
<comment type="caution">
    <text evidence="2">The sequence shown here is derived from an EMBL/GenBank/DDBJ whole genome shotgun (WGS) entry which is preliminary data.</text>
</comment>
<feature type="region of interest" description="Disordered" evidence="1">
    <location>
        <begin position="55"/>
        <end position="81"/>
    </location>
</feature>
<keyword evidence="3" id="KW-1185">Reference proteome</keyword>
<organism evidence="2 3">
    <name type="scientific">Streptomyces mordarskii</name>
    <dbReference type="NCBI Taxonomy" id="1226758"/>
    <lineage>
        <taxon>Bacteria</taxon>
        <taxon>Bacillati</taxon>
        <taxon>Actinomycetota</taxon>
        <taxon>Actinomycetes</taxon>
        <taxon>Kitasatosporales</taxon>
        <taxon>Streptomycetaceae</taxon>
        <taxon>Streptomyces</taxon>
    </lineage>
</organism>
<gene>
    <name evidence="2" type="ORF">GCM10010390_91640</name>
</gene>
<reference evidence="3" key="1">
    <citation type="journal article" date="2019" name="Int. J. Syst. Evol. Microbiol.">
        <title>The Global Catalogue of Microorganisms (GCM) 10K type strain sequencing project: providing services to taxonomists for standard genome sequencing and annotation.</title>
        <authorList>
            <consortium name="The Broad Institute Genomics Platform"/>
            <consortium name="The Broad Institute Genome Sequencing Center for Infectious Disease"/>
            <person name="Wu L."/>
            <person name="Ma J."/>
        </authorList>
    </citation>
    <scope>NUCLEOTIDE SEQUENCE [LARGE SCALE GENOMIC DNA]</scope>
    <source>
        <strain evidence="3">JCM 5052</strain>
    </source>
</reference>
<proteinExistence type="predicted"/>
<evidence type="ECO:0000313" key="3">
    <source>
        <dbReference type="Proteomes" id="UP001501576"/>
    </source>
</evidence>
<sequence>MSADVAWGGAWEHPVCGASGEAVWEDEDTVFSGHDCGREGEVTWSAEWHCHSCGDSGDAQLEDDTSTYADHECDDDEEAAA</sequence>
<feature type="compositionally biased region" description="Acidic residues" evidence="1">
    <location>
        <begin position="72"/>
        <end position="81"/>
    </location>
</feature>
<accession>A0ABP3PWY9</accession>
<evidence type="ECO:0000256" key="1">
    <source>
        <dbReference type="SAM" id="MobiDB-lite"/>
    </source>
</evidence>
<name>A0ABP3PWY9_9ACTN</name>
<dbReference type="Proteomes" id="UP001501576">
    <property type="component" value="Unassembled WGS sequence"/>
</dbReference>
<protein>
    <submittedName>
        <fullName evidence="2">Uncharacterized protein</fullName>
    </submittedName>
</protein>